<keyword evidence="5 23" id="KW-0812">Transmembrane</keyword>
<keyword evidence="6 18" id="KW-0547">Nucleotide-binding</keyword>
<evidence type="ECO:0000256" key="19">
    <source>
        <dbReference type="PIRSR" id="PIRSR000615-3"/>
    </source>
</evidence>
<feature type="transmembrane region" description="Helical" evidence="23">
    <location>
        <begin position="799"/>
        <end position="822"/>
    </location>
</feature>
<dbReference type="SMART" id="SM00408">
    <property type="entry name" value="IGc2"/>
    <property type="match status" value="4"/>
</dbReference>
<dbReference type="Proteomes" id="UP000242188">
    <property type="component" value="Unassembled WGS sequence"/>
</dbReference>
<keyword evidence="24" id="KW-0732">Signal</keyword>
<evidence type="ECO:0000259" key="25">
    <source>
        <dbReference type="PROSITE" id="PS50011"/>
    </source>
</evidence>
<feature type="compositionally biased region" description="Acidic residues" evidence="22">
    <location>
        <begin position="1286"/>
        <end position="1297"/>
    </location>
</feature>
<evidence type="ECO:0000256" key="15">
    <source>
        <dbReference type="ARBA" id="ARBA00023319"/>
    </source>
</evidence>
<sequence>MEGFRWLFIELLLVFSSAQIPKQNNPRPTIRIYTDHRDNSTEDMGSDLWGREAADVILSPEQTFTIECRGVYNVTMRLTRSFHILNSPYTGLNIEEHRLLQSVNNSAANFTVSNITYLYTGEYTCLYVDEFRDDLFSSIYVYVFDPDHLLTPLKMENNRFVSLAIYHYQKTYIPCRVTHPEIQVDLYKLYPDELIETGDANAVYYDPQKGFVLDYPNAYFIGMFACRSNYSNYTDTKQIYLNYLGRSRSAPTPVLIGSDKDYILEKGSNFTLQCEVKVDPGYVIFMKWIYTSKETLEDIDLSTDFVSPDLSAVNNDTEVSDRVRYTAPTVKHMSDIYNYDIIRTLLIVRNVQLKDEGVYTCQITTHDKQQKTASKDIYIREPYCHVHVLGEKHVIEVDEFEKYIRLAFAINCHPDDFTVKWYKEDFLLPSNVETVEDATQYIITNVSKSDAGVYKVIVENSYLSESAKVELVVAYKPVVSITVKPPSSRQYMVLGDTYSVSCNPVSIPPVSIIMWEWRSHQDNWKTLAYHNDSDIITDRRSSLQHVATEAGIIRCQATNRLGTSSTQIEFKISEVADGLGIVMPPVTIEGDLVQISCYASVWEYQSVSLYYRRFGNSTQTRLATTNTTYVSYNRTAYSSVVHVDFEPIEKSDEGSYVCVAVRLSTAQNASTDNVTVEKRLEVRDIEPPTFQQESDQGKIPTRIGIKFQLPECDVSGVPRPTIKWFKDGALIDLSNNTFGFVISNDNKSLTIKKTSKVHEGEYLCEAENRGGVIYGNWSLYLGELFKPAPVYQGSQNPSVIIAVVVIATVVLVVVLVVLICLYRRRSAILHKELEQSLIHPVKDYNPDLPIDEQTTCIPYDPKWEFPKKRLRQGMILGQGAFGRVIKAEAIGIVEHEDVTIVAVKMVKDCTDRDQMEALLSELKILIHVGQHLNIVNLLGAVTKDIRYGELYVIVEYAHFGNLRNYMLKNKNTFKDVMDDYIDPVEEKKREAAKEAAASKPYYVNKALKDHSADLIGPSLTTKNLICWAFQTARGMEYLSSKKYIHRDLAARNILLAEDNVVKICDFGLAKDCYKNPEYFKKGDGPVPVKWMAIESLTHRLYTTKSDVWSYGIFLWELFSLGGSPYPGVEINEKFIDLVKSGYIMDKPYYASDEMYKVMKATWRHDPDDRPSFSGLASLMGDFLEANVKQYYLDLNEPYIKMKDLEKSGMSEGACGSSADQEGYYKMNGETKNKLHSDYTKMSPAPPIPLDKASIEDERYVNANKWRTDKKKENAKEMELVPLIIEDDNLGEDGDESEEVRLRRKMNKANPGDESPPLLNTRAEVHRSDDTDSGHSSTYAPGTSPDIGVDGYLVPKTGPDGTQFVEPKKTKKEEDSSGVNSDYNYRDRPPPTYSAVIQDGDVVV</sequence>
<feature type="binding site" evidence="18">
    <location>
        <position position="1051"/>
    </location>
    <ligand>
        <name>ATP</name>
        <dbReference type="ChEBI" id="CHEBI:30616"/>
    </ligand>
</feature>
<dbReference type="InterPro" id="IPR013783">
    <property type="entry name" value="Ig-like_fold"/>
</dbReference>
<keyword evidence="19" id="KW-0479">Metal-binding</keyword>
<proteinExistence type="predicted"/>
<dbReference type="Gene3D" id="2.60.40.10">
    <property type="entry name" value="Immunoglobulins"/>
    <property type="match status" value="7"/>
</dbReference>
<feature type="domain" description="Protein kinase" evidence="25">
    <location>
        <begin position="870"/>
        <end position="1183"/>
    </location>
</feature>
<dbReference type="InterPro" id="IPR003598">
    <property type="entry name" value="Ig_sub2"/>
</dbReference>
<feature type="signal peptide" evidence="24">
    <location>
        <begin position="1"/>
        <end position="18"/>
    </location>
</feature>
<dbReference type="SUPFAM" id="SSF48726">
    <property type="entry name" value="Immunoglobulin"/>
    <property type="match status" value="5"/>
</dbReference>
<evidence type="ECO:0000259" key="26">
    <source>
        <dbReference type="PROSITE" id="PS50835"/>
    </source>
</evidence>
<dbReference type="InterPro" id="IPR050122">
    <property type="entry name" value="RTK"/>
</dbReference>
<keyword evidence="3" id="KW-0597">Phosphoprotein</keyword>
<dbReference type="Gene3D" id="1.10.510.10">
    <property type="entry name" value="Transferase(Phosphotransferase) domain 1"/>
    <property type="match status" value="1"/>
</dbReference>
<organism evidence="27 28">
    <name type="scientific">Mizuhopecten yessoensis</name>
    <name type="common">Japanese scallop</name>
    <name type="synonym">Patinopecten yessoensis</name>
    <dbReference type="NCBI Taxonomy" id="6573"/>
    <lineage>
        <taxon>Eukaryota</taxon>
        <taxon>Metazoa</taxon>
        <taxon>Spiralia</taxon>
        <taxon>Lophotrochozoa</taxon>
        <taxon>Mollusca</taxon>
        <taxon>Bivalvia</taxon>
        <taxon>Autobranchia</taxon>
        <taxon>Pteriomorphia</taxon>
        <taxon>Pectinida</taxon>
        <taxon>Pectinoidea</taxon>
        <taxon>Pectinidae</taxon>
        <taxon>Mizuhopecten</taxon>
    </lineage>
</organism>
<dbReference type="GO" id="GO:0046872">
    <property type="term" value="F:metal ion binding"/>
    <property type="evidence" value="ECO:0007669"/>
    <property type="project" value="UniProtKB-KW"/>
</dbReference>
<dbReference type="InterPro" id="IPR008266">
    <property type="entry name" value="Tyr_kinase_AS"/>
</dbReference>
<feature type="site" description="Important for interaction with phosphotyrosine-binding proteins" evidence="20">
    <location>
        <position position="1191"/>
    </location>
</feature>
<keyword evidence="19" id="KW-0460">Magnesium</keyword>
<evidence type="ECO:0000256" key="5">
    <source>
        <dbReference type="ARBA" id="ARBA00022692"/>
    </source>
</evidence>
<dbReference type="InterPro" id="IPR017441">
    <property type="entry name" value="Protein_kinase_ATP_BS"/>
</dbReference>
<keyword evidence="10 23" id="KW-0472">Membrane</keyword>
<evidence type="ECO:0000256" key="20">
    <source>
        <dbReference type="PIRSR" id="PIRSR000615-4"/>
    </source>
</evidence>
<dbReference type="InterPro" id="IPR036179">
    <property type="entry name" value="Ig-like_dom_sf"/>
</dbReference>
<evidence type="ECO:0000256" key="11">
    <source>
        <dbReference type="ARBA" id="ARBA00023137"/>
    </source>
</evidence>
<evidence type="ECO:0000313" key="27">
    <source>
        <dbReference type="EMBL" id="OWF52925.1"/>
    </source>
</evidence>
<keyword evidence="7" id="KW-0418">Kinase</keyword>
<dbReference type="SMART" id="SM00219">
    <property type="entry name" value="TyrKc"/>
    <property type="match status" value="1"/>
</dbReference>
<keyword evidence="13 27" id="KW-0675">Receptor</keyword>
<evidence type="ECO:0000256" key="12">
    <source>
        <dbReference type="ARBA" id="ARBA00023157"/>
    </source>
</evidence>
<reference evidence="27 28" key="1">
    <citation type="journal article" date="2017" name="Nat. Ecol. Evol.">
        <title>Scallop genome provides insights into evolution of bilaterian karyotype and development.</title>
        <authorList>
            <person name="Wang S."/>
            <person name="Zhang J."/>
            <person name="Jiao W."/>
            <person name="Li J."/>
            <person name="Xun X."/>
            <person name="Sun Y."/>
            <person name="Guo X."/>
            <person name="Huan P."/>
            <person name="Dong B."/>
            <person name="Zhang L."/>
            <person name="Hu X."/>
            <person name="Sun X."/>
            <person name="Wang J."/>
            <person name="Zhao C."/>
            <person name="Wang Y."/>
            <person name="Wang D."/>
            <person name="Huang X."/>
            <person name="Wang R."/>
            <person name="Lv J."/>
            <person name="Li Y."/>
            <person name="Zhang Z."/>
            <person name="Liu B."/>
            <person name="Lu W."/>
            <person name="Hui Y."/>
            <person name="Liang J."/>
            <person name="Zhou Z."/>
            <person name="Hou R."/>
            <person name="Li X."/>
            <person name="Liu Y."/>
            <person name="Li H."/>
            <person name="Ning X."/>
            <person name="Lin Y."/>
            <person name="Zhao L."/>
            <person name="Xing Q."/>
            <person name="Dou J."/>
            <person name="Li Y."/>
            <person name="Mao J."/>
            <person name="Guo H."/>
            <person name="Dou H."/>
            <person name="Li T."/>
            <person name="Mu C."/>
            <person name="Jiang W."/>
            <person name="Fu Q."/>
            <person name="Fu X."/>
            <person name="Miao Y."/>
            <person name="Liu J."/>
            <person name="Yu Q."/>
            <person name="Li R."/>
            <person name="Liao H."/>
            <person name="Li X."/>
            <person name="Kong Y."/>
            <person name="Jiang Z."/>
            <person name="Chourrout D."/>
            <person name="Li R."/>
            <person name="Bao Z."/>
        </authorList>
    </citation>
    <scope>NUCLEOTIDE SEQUENCE [LARGE SCALE GENOMIC DNA]</scope>
    <source>
        <strain evidence="27 28">PY_sf001</strain>
    </source>
</reference>
<feature type="domain" description="Ig-like" evidence="26">
    <location>
        <begin position="688"/>
        <end position="768"/>
    </location>
</feature>
<dbReference type="PIRSF" id="PIRSF000615">
    <property type="entry name" value="TyrPK_CSF1-R"/>
    <property type="match status" value="1"/>
</dbReference>
<dbReference type="PROSITE" id="PS00107">
    <property type="entry name" value="PROTEIN_KINASE_ATP"/>
    <property type="match status" value="1"/>
</dbReference>
<comment type="caution">
    <text evidence="27">The sequence shown here is derived from an EMBL/GenBank/DDBJ whole genome shotgun (WGS) entry which is preliminary data.</text>
</comment>
<evidence type="ECO:0000313" key="28">
    <source>
        <dbReference type="Proteomes" id="UP000242188"/>
    </source>
</evidence>
<feature type="compositionally biased region" description="Basic and acidic residues" evidence="22">
    <location>
        <begin position="1322"/>
        <end position="1332"/>
    </location>
</feature>
<evidence type="ECO:0000256" key="18">
    <source>
        <dbReference type="PIRSR" id="PIRSR000615-2"/>
    </source>
</evidence>
<keyword evidence="12" id="KW-1015">Disulfide bond</keyword>
<gene>
    <name evidence="27" type="ORF">KP79_PYT12918</name>
</gene>
<dbReference type="GO" id="GO:0005886">
    <property type="term" value="C:plasma membrane"/>
    <property type="evidence" value="ECO:0007669"/>
    <property type="project" value="TreeGrafter"/>
</dbReference>
<evidence type="ECO:0000256" key="24">
    <source>
        <dbReference type="SAM" id="SignalP"/>
    </source>
</evidence>
<keyword evidence="14" id="KW-0325">Glycoprotein</keyword>
<comment type="subcellular location">
    <subcellularLocation>
        <location evidence="1">Membrane</location>
        <topology evidence="1">Single-pass membrane protein</topology>
    </subcellularLocation>
</comment>
<evidence type="ECO:0000256" key="4">
    <source>
        <dbReference type="ARBA" id="ARBA00022679"/>
    </source>
</evidence>
<evidence type="ECO:0000256" key="7">
    <source>
        <dbReference type="ARBA" id="ARBA00022777"/>
    </source>
</evidence>
<keyword evidence="28" id="KW-1185">Reference proteome</keyword>
<evidence type="ECO:0000256" key="1">
    <source>
        <dbReference type="ARBA" id="ARBA00004167"/>
    </source>
</evidence>
<dbReference type="GO" id="GO:0007169">
    <property type="term" value="P:cell surface receptor protein tyrosine kinase signaling pathway"/>
    <property type="evidence" value="ECO:0007669"/>
    <property type="project" value="TreeGrafter"/>
</dbReference>
<dbReference type="PROSITE" id="PS50011">
    <property type="entry name" value="PROTEIN_KINASE_DOM"/>
    <property type="match status" value="1"/>
</dbReference>
<feature type="domain" description="Ig-like" evidence="26">
    <location>
        <begin position="477"/>
        <end position="573"/>
    </location>
</feature>
<evidence type="ECO:0000256" key="14">
    <source>
        <dbReference type="ARBA" id="ARBA00023180"/>
    </source>
</evidence>
<dbReference type="GO" id="GO:0043235">
    <property type="term" value="C:receptor complex"/>
    <property type="evidence" value="ECO:0007669"/>
    <property type="project" value="TreeGrafter"/>
</dbReference>
<feature type="binding site" evidence="18">
    <location>
        <begin position="877"/>
        <end position="884"/>
    </location>
    <ligand>
        <name>ATP</name>
        <dbReference type="ChEBI" id="CHEBI:30616"/>
    </ligand>
</feature>
<keyword evidence="8 18" id="KW-0067">ATP-binding</keyword>
<keyword evidence="15" id="KW-0393">Immunoglobulin domain</keyword>
<dbReference type="InterPro" id="IPR001245">
    <property type="entry name" value="Ser-Thr/Tyr_kinase_cat_dom"/>
</dbReference>
<dbReference type="Pfam" id="PF07714">
    <property type="entry name" value="PK_Tyr_Ser-Thr"/>
    <property type="match status" value="1"/>
</dbReference>
<dbReference type="PROSITE" id="PS00109">
    <property type="entry name" value="PROTEIN_KINASE_TYR"/>
    <property type="match status" value="1"/>
</dbReference>
<dbReference type="Pfam" id="PF21339">
    <property type="entry name" value="VEGFR-1-like_Ig-like"/>
    <property type="match status" value="1"/>
</dbReference>
<keyword evidence="11" id="KW-0829">Tyrosine-protein kinase</keyword>
<dbReference type="SMART" id="SM00409">
    <property type="entry name" value="IG"/>
    <property type="match status" value="6"/>
</dbReference>
<feature type="chain" id="PRO_5012894273" description="receptor protein-tyrosine kinase" evidence="24">
    <location>
        <begin position="19"/>
        <end position="1403"/>
    </location>
</feature>
<dbReference type="PANTHER" id="PTHR24416">
    <property type="entry name" value="TYROSINE-PROTEIN KINASE RECEPTOR"/>
    <property type="match status" value="1"/>
</dbReference>
<dbReference type="InterPro" id="IPR007110">
    <property type="entry name" value="Ig-like_dom"/>
</dbReference>
<feature type="compositionally biased region" description="Basic and acidic residues" evidence="22">
    <location>
        <begin position="1365"/>
        <end position="1374"/>
    </location>
</feature>
<feature type="domain" description="Ig-like" evidence="26">
    <location>
        <begin position="251"/>
        <end position="374"/>
    </location>
</feature>
<dbReference type="SUPFAM" id="SSF56112">
    <property type="entry name" value="Protein kinase-like (PK-like)"/>
    <property type="match status" value="1"/>
</dbReference>
<comment type="catalytic activity">
    <reaction evidence="16">
        <text>L-tyrosyl-[protein] + ATP = O-phospho-L-tyrosyl-[protein] + ADP + H(+)</text>
        <dbReference type="Rhea" id="RHEA:10596"/>
        <dbReference type="Rhea" id="RHEA-COMP:10136"/>
        <dbReference type="Rhea" id="RHEA-COMP:20101"/>
        <dbReference type="ChEBI" id="CHEBI:15378"/>
        <dbReference type="ChEBI" id="CHEBI:30616"/>
        <dbReference type="ChEBI" id="CHEBI:46858"/>
        <dbReference type="ChEBI" id="CHEBI:61978"/>
        <dbReference type="ChEBI" id="CHEBI:456216"/>
        <dbReference type="EC" id="2.7.10.1"/>
    </reaction>
</comment>
<evidence type="ECO:0000256" key="10">
    <source>
        <dbReference type="ARBA" id="ARBA00023136"/>
    </source>
</evidence>
<evidence type="ECO:0000256" key="6">
    <source>
        <dbReference type="ARBA" id="ARBA00022741"/>
    </source>
</evidence>
<feature type="domain" description="Ig-like" evidence="26">
    <location>
        <begin position="589"/>
        <end position="675"/>
    </location>
</feature>
<dbReference type="EMBL" id="NEDP02001613">
    <property type="protein sequence ID" value="OWF52925.1"/>
    <property type="molecule type" value="Genomic_DNA"/>
</dbReference>
<dbReference type="Gene3D" id="3.30.200.20">
    <property type="entry name" value="Phosphorylase Kinase, domain 1"/>
    <property type="match status" value="1"/>
</dbReference>
<protein>
    <recommendedName>
        <fullName evidence="2">receptor protein-tyrosine kinase</fullName>
        <ecNumber evidence="2">2.7.10.1</ecNumber>
    </recommendedName>
</protein>
<evidence type="ECO:0000256" key="3">
    <source>
        <dbReference type="ARBA" id="ARBA00022553"/>
    </source>
</evidence>
<evidence type="ECO:0000256" key="13">
    <source>
        <dbReference type="ARBA" id="ARBA00023170"/>
    </source>
</evidence>
<evidence type="ECO:0000256" key="23">
    <source>
        <dbReference type="SAM" id="Phobius"/>
    </source>
</evidence>
<keyword evidence="9 23" id="KW-1133">Transmembrane helix</keyword>
<dbReference type="GO" id="GO:0005524">
    <property type="term" value="F:ATP binding"/>
    <property type="evidence" value="ECO:0007669"/>
    <property type="project" value="UniProtKB-UniRule"/>
</dbReference>
<evidence type="ECO:0000256" key="16">
    <source>
        <dbReference type="ARBA" id="ARBA00051243"/>
    </source>
</evidence>
<dbReference type="EC" id="2.7.10.1" evidence="2"/>
<dbReference type="PANTHER" id="PTHR24416:SF600">
    <property type="entry name" value="PDGF- AND VEGF-RECEPTOR RELATED, ISOFORM J"/>
    <property type="match status" value="1"/>
</dbReference>
<dbReference type="Pfam" id="PF07679">
    <property type="entry name" value="I-set"/>
    <property type="match status" value="2"/>
</dbReference>
<dbReference type="Pfam" id="PF00047">
    <property type="entry name" value="ig"/>
    <property type="match status" value="1"/>
</dbReference>
<dbReference type="PROSITE" id="PS50835">
    <property type="entry name" value="IG_LIKE"/>
    <property type="match status" value="4"/>
</dbReference>
<dbReference type="GO" id="GO:0004714">
    <property type="term" value="F:transmembrane receptor protein tyrosine kinase activity"/>
    <property type="evidence" value="ECO:0007669"/>
    <property type="project" value="UniProtKB-EC"/>
</dbReference>
<feature type="binding site" evidence="18 21">
    <location>
        <position position="904"/>
    </location>
    <ligand>
        <name>ATP</name>
        <dbReference type="ChEBI" id="CHEBI:30616"/>
    </ligand>
</feature>
<dbReference type="InterPro" id="IPR013151">
    <property type="entry name" value="Immunoglobulin_dom"/>
</dbReference>
<accession>A0A210QW23</accession>
<evidence type="ECO:0000256" key="22">
    <source>
        <dbReference type="SAM" id="MobiDB-lite"/>
    </source>
</evidence>
<name>A0A210QW23_MIZYE</name>
<feature type="region of interest" description="Disordered" evidence="22">
    <location>
        <begin position="1286"/>
        <end position="1403"/>
    </location>
</feature>
<dbReference type="OrthoDB" id="6077854at2759"/>
<evidence type="ECO:0000256" key="9">
    <source>
        <dbReference type="ARBA" id="ARBA00022989"/>
    </source>
</evidence>
<feature type="binding site" evidence="19">
    <location>
        <position position="1052"/>
    </location>
    <ligand>
        <name>Mg(2+)</name>
        <dbReference type="ChEBI" id="CHEBI:18420"/>
    </ligand>
</feature>
<dbReference type="InterPro" id="IPR003599">
    <property type="entry name" value="Ig_sub"/>
</dbReference>
<dbReference type="FunFam" id="3.30.200.20:FF:000776">
    <property type="entry name" value="Flk-1 receptor"/>
    <property type="match status" value="1"/>
</dbReference>
<evidence type="ECO:0000256" key="17">
    <source>
        <dbReference type="PIRSR" id="PIRSR000615-1"/>
    </source>
</evidence>
<dbReference type="InterPro" id="IPR020635">
    <property type="entry name" value="Tyr_kinase_cat_dom"/>
</dbReference>
<dbReference type="FunFam" id="1.10.510.10:FF:000554">
    <property type="entry name" value="Predicted protein"/>
    <property type="match status" value="1"/>
</dbReference>
<dbReference type="STRING" id="6573.A0A210QW23"/>
<dbReference type="InterPro" id="IPR000719">
    <property type="entry name" value="Prot_kinase_dom"/>
</dbReference>
<evidence type="ECO:0000256" key="21">
    <source>
        <dbReference type="PROSITE-ProRule" id="PRU10141"/>
    </source>
</evidence>
<dbReference type="CDD" id="cd00096">
    <property type="entry name" value="Ig"/>
    <property type="match status" value="1"/>
</dbReference>
<dbReference type="InterPro" id="IPR013098">
    <property type="entry name" value="Ig_I-set"/>
</dbReference>
<feature type="binding site" evidence="19">
    <location>
        <position position="1065"/>
    </location>
    <ligand>
        <name>Mg(2+)</name>
        <dbReference type="ChEBI" id="CHEBI:18420"/>
    </ligand>
</feature>
<dbReference type="InterPro" id="IPR011009">
    <property type="entry name" value="Kinase-like_dom_sf"/>
</dbReference>
<evidence type="ECO:0000256" key="8">
    <source>
        <dbReference type="ARBA" id="ARBA00022840"/>
    </source>
</evidence>
<feature type="active site" description="Proton acceptor" evidence="17">
    <location>
        <position position="1047"/>
    </location>
</feature>
<evidence type="ECO:0000256" key="2">
    <source>
        <dbReference type="ARBA" id="ARBA00011902"/>
    </source>
</evidence>
<keyword evidence="4" id="KW-0808">Transferase</keyword>